<dbReference type="EMBL" id="JAVHJM010000001">
    <property type="protein sequence ID" value="KAK6519710.1"/>
    <property type="molecule type" value="Genomic_DNA"/>
</dbReference>
<protein>
    <submittedName>
        <fullName evidence="2">Uncharacterized protein</fullName>
    </submittedName>
</protein>
<keyword evidence="3" id="KW-1185">Reference proteome</keyword>
<sequence>MPPVQLQPSRPATPSRSVPSGHGSPLDMGNRVVFATRAVIALREQCGSLGKQLGQNPFLSLLSKILLDVETRLDSATPLKESRVLRLLTDLERLSNWPSFREPKSPSIQTYPRLTRLLNGQPQHIRNSIRLLAGCSSNAASRDRTTFRKTFEAFANAKCGPRGPEISDLVSNPKPPLHDDTTECLQRLYLTLHKTCRCAATSEGKDFKANIALEVIPPSPDLDGVKVDVFFRHRHISNDEIDEWKEAQIRVLLESQNSEEGSVGNLGL</sequence>
<dbReference type="Proteomes" id="UP001307849">
    <property type="component" value="Unassembled WGS sequence"/>
</dbReference>
<dbReference type="AlphaFoldDB" id="A0AAN8NV24"/>
<name>A0AAN8NV24_9PEZI</name>
<feature type="region of interest" description="Disordered" evidence="1">
    <location>
        <begin position="1"/>
        <end position="27"/>
    </location>
</feature>
<comment type="caution">
    <text evidence="2">The sequence shown here is derived from an EMBL/GenBank/DDBJ whole genome shotgun (WGS) entry which is preliminary data.</text>
</comment>
<evidence type="ECO:0000313" key="3">
    <source>
        <dbReference type="Proteomes" id="UP001307849"/>
    </source>
</evidence>
<accession>A0AAN8NV24</accession>
<gene>
    <name evidence="2" type="ORF">TWF506_000010</name>
</gene>
<organism evidence="2 3">
    <name type="scientific">Arthrobotrys conoides</name>
    <dbReference type="NCBI Taxonomy" id="74498"/>
    <lineage>
        <taxon>Eukaryota</taxon>
        <taxon>Fungi</taxon>
        <taxon>Dikarya</taxon>
        <taxon>Ascomycota</taxon>
        <taxon>Pezizomycotina</taxon>
        <taxon>Orbiliomycetes</taxon>
        <taxon>Orbiliales</taxon>
        <taxon>Orbiliaceae</taxon>
        <taxon>Arthrobotrys</taxon>
    </lineage>
</organism>
<proteinExistence type="predicted"/>
<feature type="compositionally biased region" description="Polar residues" evidence="1">
    <location>
        <begin position="1"/>
        <end position="18"/>
    </location>
</feature>
<evidence type="ECO:0000313" key="2">
    <source>
        <dbReference type="EMBL" id="KAK6519710.1"/>
    </source>
</evidence>
<evidence type="ECO:0000256" key="1">
    <source>
        <dbReference type="SAM" id="MobiDB-lite"/>
    </source>
</evidence>
<reference evidence="2 3" key="1">
    <citation type="submission" date="2019-10" db="EMBL/GenBank/DDBJ databases">
        <authorList>
            <person name="Palmer J.M."/>
        </authorList>
    </citation>
    <scope>NUCLEOTIDE SEQUENCE [LARGE SCALE GENOMIC DNA]</scope>
    <source>
        <strain evidence="2 3">TWF506</strain>
    </source>
</reference>